<evidence type="ECO:0000259" key="1">
    <source>
        <dbReference type="Pfam" id="PF02350"/>
    </source>
</evidence>
<dbReference type="EMBL" id="WTYR01000001">
    <property type="protein sequence ID" value="MXP10915.1"/>
    <property type="molecule type" value="Genomic_DNA"/>
</dbReference>
<comment type="caution">
    <text evidence="2">The sequence shown here is derived from an EMBL/GenBank/DDBJ whole genome shotgun (WGS) entry which is preliminary data.</text>
</comment>
<dbReference type="GO" id="GO:0004553">
    <property type="term" value="F:hydrolase activity, hydrolyzing O-glycosyl compounds"/>
    <property type="evidence" value="ECO:0007669"/>
    <property type="project" value="InterPro"/>
</dbReference>
<dbReference type="Proteomes" id="UP000429229">
    <property type="component" value="Unassembled WGS sequence"/>
</dbReference>
<feature type="domain" description="UDP-N-acetylglucosamine 2-epimerase" evidence="1">
    <location>
        <begin position="25"/>
        <end position="368"/>
    </location>
</feature>
<dbReference type="RefSeq" id="WP_160617472.1">
    <property type="nucleotide sequence ID" value="NZ_WTYR01000001.1"/>
</dbReference>
<protein>
    <submittedName>
        <fullName evidence="2">UDP-N-acetylglucosamine 2-epimerase (Hydrolyzing)</fullName>
        <ecNumber evidence="2">3.2.1.183</ecNumber>
    </submittedName>
</protein>
<reference evidence="2 3" key="1">
    <citation type="submission" date="2019-12" db="EMBL/GenBank/DDBJ databases">
        <title>Genomic-based taxomic classification of the family Erythrobacteraceae.</title>
        <authorList>
            <person name="Xu L."/>
        </authorList>
    </citation>
    <scope>NUCLEOTIDE SEQUENCE [LARGE SCALE GENOMIC DNA]</scope>
    <source>
        <strain evidence="2 3">LMG 29519</strain>
    </source>
</reference>
<dbReference type="NCBIfam" id="TIGR03568">
    <property type="entry name" value="NeuC_NnaA"/>
    <property type="match status" value="1"/>
</dbReference>
<keyword evidence="2" id="KW-0378">Hydrolase</keyword>
<accession>A0A6I4U7W5</accession>
<dbReference type="InterPro" id="IPR029767">
    <property type="entry name" value="WecB-like"/>
</dbReference>
<dbReference type="GO" id="GO:0006047">
    <property type="term" value="P:UDP-N-acetylglucosamine metabolic process"/>
    <property type="evidence" value="ECO:0007669"/>
    <property type="project" value="InterPro"/>
</dbReference>
<sequence length="399" mass="42458">MTRRIAIVTGTRAEYGLLKRLIARVNESNDTELQLVVTAAHLSPEFGTTVREIEADGYPIAERVEMLLSSDSAVGVTKATGLGMIGFADAYARLQPDMVVVLGDRYEILAAAAAALFAGIPIAHLHGGETTEGALDEAIRHSVTKMAALHFTAAEPYRNRVIQLGEDPERVFNVGGLGIDAIAELEPMPKGELEQFIGLPFGEESLLVTFHPETAGAQDPAQQTQELLAALDTRPDANVVFTLPNADTGGRHLIEMIERYVAQRDNAVAHPSLGQYRYLSALSYVDAVVGNSSSALAEVPSFGIGTLDIGNRQAGRLRAKSVVNCAAERAEIAAGIEKVLSPEFRSALSDVENPYGRGGASAAIFETLRTHPLEGLTSKHFHDLPIAAAGRDGPSEGAD</sequence>
<dbReference type="InterPro" id="IPR003331">
    <property type="entry name" value="UDP_GlcNAc_Epimerase_2_dom"/>
</dbReference>
<dbReference type="PANTHER" id="PTHR43174">
    <property type="entry name" value="UDP-N-ACETYLGLUCOSAMINE 2-EPIMERASE"/>
    <property type="match status" value="1"/>
</dbReference>
<dbReference type="Pfam" id="PF02350">
    <property type="entry name" value="Epimerase_2"/>
    <property type="match status" value="1"/>
</dbReference>
<dbReference type="Gene3D" id="3.40.50.2000">
    <property type="entry name" value="Glycogen Phosphorylase B"/>
    <property type="match status" value="2"/>
</dbReference>
<keyword evidence="2" id="KW-0326">Glycosidase</keyword>
<dbReference type="PANTHER" id="PTHR43174:SF3">
    <property type="entry name" value="UDP-N-ACETYLGLUCOSAMINE 2-EPIMERASE"/>
    <property type="match status" value="1"/>
</dbReference>
<evidence type="ECO:0000313" key="2">
    <source>
        <dbReference type="EMBL" id="MXP10915.1"/>
    </source>
</evidence>
<dbReference type="OrthoDB" id="9803238at2"/>
<evidence type="ECO:0000313" key="3">
    <source>
        <dbReference type="Proteomes" id="UP000429229"/>
    </source>
</evidence>
<proteinExistence type="predicted"/>
<dbReference type="EC" id="3.2.1.183" evidence="2"/>
<dbReference type="SUPFAM" id="SSF53756">
    <property type="entry name" value="UDP-Glycosyltransferase/glycogen phosphorylase"/>
    <property type="match status" value="1"/>
</dbReference>
<gene>
    <name evidence="2" type="primary">neuC</name>
    <name evidence="2" type="ORF">GRI68_12065</name>
</gene>
<organism evidence="2 3">
    <name type="scientific">Alteriqipengyuania halimionae</name>
    <dbReference type="NCBI Taxonomy" id="1926630"/>
    <lineage>
        <taxon>Bacteria</taxon>
        <taxon>Pseudomonadati</taxon>
        <taxon>Pseudomonadota</taxon>
        <taxon>Alphaproteobacteria</taxon>
        <taxon>Sphingomonadales</taxon>
        <taxon>Erythrobacteraceae</taxon>
        <taxon>Alteriqipengyuania</taxon>
    </lineage>
</organism>
<dbReference type="InterPro" id="IPR020004">
    <property type="entry name" value="UDP-GlcNAc_Epase"/>
</dbReference>
<dbReference type="CDD" id="cd03786">
    <property type="entry name" value="GTB_UDP-GlcNAc_2-Epimerase"/>
    <property type="match status" value="1"/>
</dbReference>
<dbReference type="AlphaFoldDB" id="A0A6I4U7W5"/>
<name>A0A6I4U7W5_9SPHN</name>
<keyword evidence="3" id="KW-1185">Reference proteome</keyword>